<gene>
    <name evidence="2" type="ORF">DJ93_1260</name>
</gene>
<dbReference type="AlphaFoldDB" id="A0A090YZQ6"/>
<evidence type="ECO:0000313" key="2">
    <source>
        <dbReference type="EMBL" id="KFN03420.1"/>
    </source>
</evidence>
<comment type="caution">
    <text evidence="2">The sequence shown here is derived from an EMBL/GenBank/DDBJ whole genome shotgun (WGS) entry which is preliminary data.</text>
</comment>
<feature type="region of interest" description="Disordered" evidence="1">
    <location>
        <begin position="1"/>
        <end position="54"/>
    </location>
</feature>
<name>A0A090YZQ6_9BACI</name>
<reference evidence="2 3" key="1">
    <citation type="submission" date="2014-04" db="EMBL/GenBank/DDBJ databases">
        <authorList>
            <person name="Bishop-Lilly K.A."/>
            <person name="Broomall S.M."/>
            <person name="Chain P.S."/>
            <person name="Chertkov O."/>
            <person name="Coyne S.R."/>
            <person name="Daligault H.E."/>
            <person name="Davenport K.W."/>
            <person name="Erkkila T."/>
            <person name="Frey K.G."/>
            <person name="Gibbons H.S."/>
            <person name="Gu W."/>
            <person name="Jaissle J."/>
            <person name="Johnson S.L."/>
            <person name="Koroleva G.I."/>
            <person name="Ladner J.T."/>
            <person name="Lo C.-C."/>
            <person name="Minogue T.D."/>
            <person name="Munk C."/>
            <person name="Palacios G.F."/>
            <person name="Redden C.L."/>
            <person name="Rosenzweig C.N."/>
            <person name="Scholz M.B."/>
            <person name="Teshima H."/>
            <person name="Xu Y."/>
        </authorList>
    </citation>
    <scope>NUCLEOTIDE SEQUENCE [LARGE SCALE GENOMIC DNA]</scope>
    <source>
        <strain evidence="2 3">BHP</strain>
    </source>
</reference>
<evidence type="ECO:0000256" key="1">
    <source>
        <dbReference type="SAM" id="MobiDB-lite"/>
    </source>
</evidence>
<dbReference type="EMBL" id="JMQC01000008">
    <property type="protein sequence ID" value="KFN03420.1"/>
    <property type="molecule type" value="Genomic_DNA"/>
</dbReference>
<organism evidence="2 3">
    <name type="scientific">Bacillus clarus</name>
    <dbReference type="NCBI Taxonomy" id="2338372"/>
    <lineage>
        <taxon>Bacteria</taxon>
        <taxon>Bacillati</taxon>
        <taxon>Bacillota</taxon>
        <taxon>Bacilli</taxon>
        <taxon>Bacillales</taxon>
        <taxon>Bacillaceae</taxon>
        <taxon>Bacillus</taxon>
        <taxon>Bacillus cereus group</taxon>
    </lineage>
</organism>
<feature type="compositionally biased region" description="Basic and acidic residues" evidence="1">
    <location>
        <begin position="26"/>
        <end position="54"/>
    </location>
</feature>
<proteinExistence type="predicted"/>
<protein>
    <submittedName>
        <fullName evidence="2">Uncharacterized protein</fullName>
    </submittedName>
</protein>
<evidence type="ECO:0000313" key="3">
    <source>
        <dbReference type="Proteomes" id="UP000029389"/>
    </source>
</evidence>
<accession>A0A090YZQ6</accession>
<dbReference type="Proteomes" id="UP000029389">
    <property type="component" value="Unassembled WGS sequence"/>
</dbReference>
<sequence>MQGGKDMSNGIGRSKKNLPTDANHVSAKDRAYQKRMTEKGQQEHNDGRKYNGKI</sequence>
<dbReference type="PATRIC" id="fig|1405.8.peg.1443"/>